<dbReference type="InterPro" id="IPR013096">
    <property type="entry name" value="Cupin_2"/>
</dbReference>
<dbReference type="Gene3D" id="2.60.120.10">
    <property type="entry name" value="Jelly Rolls"/>
    <property type="match status" value="1"/>
</dbReference>
<proteinExistence type="predicted"/>
<evidence type="ECO:0000313" key="3">
    <source>
        <dbReference type="Proteomes" id="UP000034235"/>
    </source>
</evidence>
<feature type="domain" description="Cupin type-2" evidence="1">
    <location>
        <begin position="59"/>
        <end position="114"/>
    </location>
</feature>
<evidence type="ECO:0000313" key="2">
    <source>
        <dbReference type="EMBL" id="KKQ67196.1"/>
    </source>
</evidence>
<accession>A0A0G0MQL4</accession>
<name>A0A0G0MQL4_9BACT</name>
<organism evidence="2 3">
    <name type="scientific">Candidatus Daviesbacteria bacterium GW2011_GWA2_38_24</name>
    <dbReference type="NCBI Taxonomy" id="1618422"/>
    <lineage>
        <taxon>Bacteria</taxon>
        <taxon>Candidatus Daviesiibacteriota</taxon>
    </lineage>
</organism>
<protein>
    <recommendedName>
        <fullName evidence="1">Cupin type-2 domain-containing protein</fullName>
    </recommendedName>
</protein>
<dbReference type="AlphaFoldDB" id="A0A0G0MQL4"/>
<sequence>MAGEFETKPSGFDMEGVSQKKDYFVGSICDYSGRRGWFMGHFMPPEQSLQQTDQVETAVMTLPVTDEAKPHFHRLGTEVTYCIRGSLRLLVGKPPREVRLDEGQFIIVPPGTPLQNPSNEAGTQVFVVKFPSIPQDKFYTE</sequence>
<dbReference type="Pfam" id="PF07883">
    <property type="entry name" value="Cupin_2"/>
    <property type="match status" value="1"/>
</dbReference>
<reference evidence="2 3" key="1">
    <citation type="journal article" date="2015" name="Nature">
        <title>rRNA introns, odd ribosomes, and small enigmatic genomes across a large radiation of phyla.</title>
        <authorList>
            <person name="Brown C.T."/>
            <person name="Hug L.A."/>
            <person name="Thomas B.C."/>
            <person name="Sharon I."/>
            <person name="Castelle C.J."/>
            <person name="Singh A."/>
            <person name="Wilkins M.J."/>
            <person name="Williams K.H."/>
            <person name="Banfield J.F."/>
        </authorList>
    </citation>
    <scope>NUCLEOTIDE SEQUENCE [LARGE SCALE GENOMIC DNA]</scope>
</reference>
<dbReference type="Proteomes" id="UP000034235">
    <property type="component" value="Unassembled WGS sequence"/>
</dbReference>
<dbReference type="InterPro" id="IPR011051">
    <property type="entry name" value="RmlC_Cupin_sf"/>
</dbReference>
<comment type="caution">
    <text evidence="2">The sequence shown here is derived from an EMBL/GenBank/DDBJ whole genome shotgun (WGS) entry which is preliminary data.</text>
</comment>
<dbReference type="CDD" id="cd02208">
    <property type="entry name" value="cupin_RmlC-like"/>
    <property type="match status" value="1"/>
</dbReference>
<gene>
    <name evidence="2" type="ORF">US86_C0001G0123</name>
</gene>
<dbReference type="EMBL" id="LBUP01000001">
    <property type="protein sequence ID" value="KKQ67196.1"/>
    <property type="molecule type" value="Genomic_DNA"/>
</dbReference>
<evidence type="ECO:0000259" key="1">
    <source>
        <dbReference type="Pfam" id="PF07883"/>
    </source>
</evidence>
<dbReference type="SUPFAM" id="SSF51182">
    <property type="entry name" value="RmlC-like cupins"/>
    <property type="match status" value="1"/>
</dbReference>
<dbReference type="InterPro" id="IPR014710">
    <property type="entry name" value="RmlC-like_jellyroll"/>
</dbReference>